<evidence type="ECO:0000256" key="3">
    <source>
        <dbReference type="ARBA" id="ARBA00004721"/>
    </source>
</evidence>
<dbReference type="Proteomes" id="UP000541558">
    <property type="component" value="Unassembled WGS sequence"/>
</dbReference>
<evidence type="ECO:0000256" key="8">
    <source>
        <dbReference type="ARBA" id="ARBA00022989"/>
    </source>
</evidence>
<keyword evidence="12 14" id="KW-0472">Membrane</keyword>
<dbReference type="InterPro" id="IPR050121">
    <property type="entry name" value="Cytochrome_P450_monoxygenase"/>
</dbReference>
<evidence type="ECO:0000256" key="11">
    <source>
        <dbReference type="ARBA" id="ARBA00023033"/>
    </source>
</evidence>
<comment type="subcellular location">
    <subcellularLocation>
        <location evidence="2">Membrane</location>
    </subcellularLocation>
</comment>
<feature type="transmembrane region" description="Helical" evidence="14">
    <location>
        <begin position="12"/>
        <end position="33"/>
    </location>
</feature>
<dbReference type="GO" id="GO:0005506">
    <property type="term" value="F:iron ion binding"/>
    <property type="evidence" value="ECO:0007669"/>
    <property type="project" value="InterPro"/>
</dbReference>
<accession>A0A8H5BJV4</accession>
<dbReference type="GO" id="GO:0016020">
    <property type="term" value="C:membrane"/>
    <property type="evidence" value="ECO:0007669"/>
    <property type="project" value="UniProtKB-SubCell"/>
</dbReference>
<evidence type="ECO:0000256" key="14">
    <source>
        <dbReference type="SAM" id="Phobius"/>
    </source>
</evidence>
<protein>
    <recommendedName>
        <fullName evidence="17">Cytochrome P450</fullName>
    </recommendedName>
</protein>
<comment type="pathway">
    <text evidence="3">Secondary metabolite biosynthesis; terpenoid biosynthesis.</text>
</comment>
<comment type="cofactor">
    <cofactor evidence="1 13">
        <name>heme</name>
        <dbReference type="ChEBI" id="CHEBI:30413"/>
    </cofactor>
</comment>
<comment type="similarity">
    <text evidence="4">Belongs to the cytochrome P450 family.</text>
</comment>
<keyword evidence="6 14" id="KW-0812">Transmembrane</keyword>
<evidence type="ECO:0000256" key="4">
    <source>
        <dbReference type="ARBA" id="ARBA00010617"/>
    </source>
</evidence>
<dbReference type="GO" id="GO:0016705">
    <property type="term" value="F:oxidoreductase activity, acting on paired donors, with incorporation or reduction of molecular oxygen"/>
    <property type="evidence" value="ECO:0007669"/>
    <property type="project" value="InterPro"/>
</dbReference>
<evidence type="ECO:0000313" key="15">
    <source>
        <dbReference type="EMBL" id="KAF5324602.1"/>
    </source>
</evidence>
<dbReference type="InterPro" id="IPR001128">
    <property type="entry name" value="Cyt_P450"/>
</dbReference>
<evidence type="ECO:0000256" key="9">
    <source>
        <dbReference type="ARBA" id="ARBA00023002"/>
    </source>
</evidence>
<dbReference type="CDD" id="cd11069">
    <property type="entry name" value="CYP_FUM15-like"/>
    <property type="match status" value="1"/>
</dbReference>
<keyword evidence="7 13" id="KW-0479">Metal-binding</keyword>
<reference evidence="15 16" key="1">
    <citation type="journal article" date="2020" name="ISME J.">
        <title>Uncovering the hidden diversity of litter-decomposition mechanisms in mushroom-forming fungi.</title>
        <authorList>
            <person name="Floudas D."/>
            <person name="Bentzer J."/>
            <person name="Ahren D."/>
            <person name="Johansson T."/>
            <person name="Persson P."/>
            <person name="Tunlid A."/>
        </authorList>
    </citation>
    <scope>NUCLEOTIDE SEQUENCE [LARGE SCALE GENOMIC DNA]</scope>
    <source>
        <strain evidence="15 16">CBS 175.51</strain>
    </source>
</reference>
<dbReference type="PRINTS" id="PR00385">
    <property type="entry name" value="P450"/>
</dbReference>
<name>A0A8H5BJV4_9AGAR</name>
<keyword evidence="8 14" id="KW-1133">Transmembrane helix</keyword>
<comment type="caution">
    <text evidence="15">The sequence shown here is derived from an EMBL/GenBank/DDBJ whole genome shotgun (WGS) entry which is preliminary data.</text>
</comment>
<evidence type="ECO:0008006" key="17">
    <source>
        <dbReference type="Google" id="ProtNLM"/>
    </source>
</evidence>
<proteinExistence type="inferred from homology"/>
<keyword evidence="16" id="KW-1185">Reference proteome</keyword>
<dbReference type="InterPro" id="IPR036396">
    <property type="entry name" value="Cyt_P450_sf"/>
</dbReference>
<dbReference type="GO" id="GO:0020037">
    <property type="term" value="F:heme binding"/>
    <property type="evidence" value="ECO:0007669"/>
    <property type="project" value="InterPro"/>
</dbReference>
<keyword evidence="11" id="KW-0503">Monooxygenase</keyword>
<sequence length="544" mass="60749">MSNNVEIATRLFTSLVATFGAYGVYRAISFLWANYTSPVRILPGPSSPGWLWGNIKQIHDAENSVLHEKWAREYGSTLSYRAMFGIPRLYTTDLKAIQHILMNSYTYQKPAASRYALSRILGNGVLVVEEDAHKNQRRIMNPAFGAAQIRELTDIFVEKAIELRDVWKQDLQKDGDKTVVNVLSGLSRMTLDVIGMAGFNYKFNALAKGEDASELNKAFAKVFESNSTQFSMIPMIRAMVPALRWLPAERDAESNKARATMDRIAKELLETSQEELRKTGKVDKASLKSRDLLTLLLRANTATDIPEHQRMSDADVLAQVPTFLVAGHETTSTSTTWALYALSKSLDVQAKLRDELLNVSSDNPTMDELNALPYLDAVVRETLRLHAPVGSTMRVAVKDDVIPLSQPVIDRYGKAHDSIHVRKGDTLLVPILSINRDPKIWGEDSDQFIPERWTSVPEGASGIPGIWGNMLTFLGGPRACIGYRFSLVEMKALLFTLIRAFEFEFAVPVEDIGKKATIVQRPFLKSDPKAGNQLPLKIRPVNVL</sequence>
<dbReference type="PANTHER" id="PTHR24305">
    <property type="entry name" value="CYTOCHROME P450"/>
    <property type="match status" value="1"/>
</dbReference>
<dbReference type="Gene3D" id="1.10.630.10">
    <property type="entry name" value="Cytochrome P450"/>
    <property type="match status" value="1"/>
</dbReference>
<evidence type="ECO:0000256" key="6">
    <source>
        <dbReference type="ARBA" id="ARBA00022692"/>
    </source>
</evidence>
<dbReference type="GO" id="GO:0004497">
    <property type="term" value="F:monooxygenase activity"/>
    <property type="evidence" value="ECO:0007669"/>
    <property type="project" value="UniProtKB-KW"/>
</dbReference>
<evidence type="ECO:0000256" key="2">
    <source>
        <dbReference type="ARBA" id="ARBA00004370"/>
    </source>
</evidence>
<keyword evidence="5 13" id="KW-0349">Heme</keyword>
<organism evidence="15 16">
    <name type="scientific">Ephemerocybe angulata</name>
    <dbReference type="NCBI Taxonomy" id="980116"/>
    <lineage>
        <taxon>Eukaryota</taxon>
        <taxon>Fungi</taxon>
        <taxon>Dikarya</taxon>
        <taxon>Basidiomycota</taxon>
        <taxon>Agaricomycotina</taxon>
        <taxon>Agaricomycetes</taxon>
        <taxon>Agaricomycetidae</taxon>
        <taxon>Agaricales</taxon>
        <taxon>Agaricineae</taxon>
        <taxon>Psathyrellaceae</taxon>
        <taxon>Ephemerocybe</taxon>
    </lineage>
</organism>
<dbReference type="PRINTS" id="PR00465">
    <property type="entry name" value="EP450IV"/>
</dbReference>
<dbReference type="PANTHER" id="PTHR24305:SF166">
    <property type="entry name" value="CYTOCHROME P450 12A4, MITOCHONDRIAL-RELATED"/>
    <property type="match status" value="1"/>
</dbReference>
<dbReference type="EMBL" id="JAACJK010000164">
    <property type="protein sequence ID" value="KAF5324602.1"/>
    <property type="molecule type" value="Genomic_DNA"/>
</dbReference>
<evidence type="ECO:0000313" key="16">
    <source>
        <dbReference type="Proteomes" id="UP000541558"/>
    </source>
</evidence>
<dbReference type="Pfam" id="PF00067">
    <property type="entry name" value="p450"/>
    <property type="match status" value="1"/>
</dbReference>
<evidence type="ECO:0000256" key="1">
    <source>
        <dbReference type="ARBA" id="ARBA00001971"/>
    </source>
</evidence>
<dbReference type="AlphaFoldDB" id="A0A8H5BJV4"/>
<evidence type="ECO:0000256" key="10">
    <source>
        <dbReference type="ARBA" id="ARBA00023004"/>
    </source>
</evidence>
<feature type="binding site" description="axial binding residue" evidence="13">
    <location>
        <position position="480"/>
    </location>
    <ligand>
        <name>heme</name>
        <dbReference type="ChEBI" id="CHEBI:30413"/>
    </ligand>
    <ligandPart>
        <name>Fe</name>
        <dbReference type="ChEBI" id="CHEBI:18248"/>
    </ligandPart>
</feature>
<evidence type="ECO:0000256" key="13">
    <source>
        <dbReference type="PIRSR" id="PIRSR602403-1"/>
    </source>
</evidence>
<keyword evidence="9" id="KW-0560">Oxidoreductase</keyword>
<keyword evidence="10 13" id="KW-0408">Iron</keyword>
<dbReference type="OrthoDB" id="1470350at2759"/>
<evidence type="ECO:0000256" key="5">
    <source>
        <dbReference type="ARBA" id="ARBA00022617"/>
    </source>
</evidence>
<dbReference type="InterPro" id="IPR002403">
    <property type="entry name" value="Cyt_P450_E_grp-IV"/>
</dbReference>
<evidence type="ECO:0000256" key="7">
    <source>
        <dbReference type="ARBA" id="ARBA00022723"/>
    </source>
</evidence>
<evidence type="ECO:0000256" key="12">
    <source>
        <dbReference type="ARBA" id="ARBA00023136"/>
    </source>
</evidence>
<gene>
    <name evidence="15" type="ORF">D9611_004152</name>
</gene>
<dbReference type="SUPFAM" id="SSF48264">
    <property type="entry name" value="Cytochrome P450"/>
    <property type="match status" value="1"/>
</dbReference>